<dbReference type="GO" id="GO:0043171">
    <property type="term" value="P:peptide catabolic process"/>
    <property type="evidence" value="ECO:0007669"/>
    <property type="project" value="TreeGrafter"/>
</dbReference>
<dbReference type="InterPro" id="IPR011989">
    <property type="entry name" value="ARM-like"/>
</dbReference>
<evidence type="ECO:0000256" key="2">
    <source>
        <dbReference type="ARBA" id="ARBA00010136"/>
    </source>
</evidence>
<evidence type="ECO:0000256" key="8">
    <source>
        <dbReference type="SAM" id="Coils"/>
    </source>
</evidence>
<keyword evidence="8" id="KW-0175">Coiled coil</keyword>
<sequence length="829" mass="95109">MPNIHLLFHDLQQKKLQGKVTLTFQHSGRVLVRSKEERSAITLNAEGFDNVAVSGEGVTYTYDGHLIKLFWNSPFEVDAKRDVVIEYTIEEPVAGLYFQKEDSIPGFSTHWAITDHEPEKARHWLPTIDYPTIRTTLTWSITAPKQYTSIANGTLVSQEEKDGYITTNWELTHLCPSYLVCFAVGDFVVHDDGEVDGKPIKYFTAKGHQAADLARSFGRTPSMLRWLQEKLKVPFPWTKYYQIALPAIRGAMENISLVTWTDTFALDEINALERQDLTDLVNIHEMAHTYFGNMLVIRYFEHAWLKESWASYIESCWLEDNKSEDDYRYEMLVNAKTYIRECTKYMRPIVTRRYDSSNDMFDMHTYPGGAWRIHMLRKILGEDAFWTAVKLYIEQHTGKTVTTTDFQAALEKVSGLNLTRFFDEWLLSKGFPKLKGDYTYEKAENRIKIVLSQTQVDEANNVPLFAFDLELELTDDQKKTYTSIVHFDREKSVTTYIPLKDGSNPSILRVDPDGRVLFTLDMTPDQDVLINTAKSAKDIVNRIRAYQELIKGGSRPALKAVQEIILQEPFYGVRVQAAAALSKLQSAFSLQILSEILDNEKDPLALAPILNSCRIRDAAIRAAVLRFLERPGVLPYRAHAAALIALAIQREPKDLPYLLEAAQDENKIGQHGIVRGGALKALGYQRSEEAFNYLIKSVEHKAEHIRARPLALYGLRYSTEWQEERLRKRAVDTFVDLIRDPDYSVRIEAVECVVALQVKSAYDSIESTRWMYSKDEQAWLDRKLAELTEASAHTTEQATKERIEKLEERVRKLEEKLAAQEALKDTNQT</sequence>
<feature type="coiled-coil region" evidence="8">
    <location>
        <begin position="796"/>
        <end position="823"/>
    </location>
</feature>
<dbReference type="GO" id="GO:0008270">
    <property type="term" value="F:zinc ion binding"/>
    <property type="evidence" value="ECO:0007669"/>
    <property type="project" value="InterPro"/>
</dbReference>
<dbReference type="InterPro" id="IPR016024">
    <property type="entry name" value="ARM-type_fold"/>
</dbReference>
<reference evidence="11" key="1">
    <citation type="submission" date="2020-01" db="EMBL/GenBank/DDBJ databases">
        <title>Genome Sequencing of Three Apophysomyces-Like Fungal Strains Confirms a Novel Fungal Genus in the Mucoromycota with divergent Burkholderia-like Endosymbiotic Bacteria.</title>
        <authorList>
            <person name="Stajich J.E."/>
            <person name="Macias A.M."/>
            <person name="Carter-House D."/>
            <person name="Lovett B."/>
            <person name="Kasson L.R."/>
            <person name="Berry K."/>
            <person name="Grigoriev I."/>
            <person name="Chang Y."/>
            <person name="Spatafora J."/>
            <person name="Kasson M.T."/>
        </authorList>
    </citation>
    <scope>NUCLEOTIDE SEQUENCE</scope>
    <source>
        <strain evidence="11">NRRL A-21654</strain>
    </source>
</reference>
<evidence type="ECO:0000256" key="6">
    <source>
        <dbReference type="ARBA" id="ARBA00022833"/>
    </source>
</evidence>
<evidence type="ECO:0000256" key="1">
    <source>
        <dbReference type="ARBA" id="ARBA00001947"/>
    </source>
</evidence>
<feature type="domain" description="Aminopeptidase N-like N-terminal" evidence="10">
    <location>
        <begin position="10"/>
        <end position="179"/>
    </location>
</feature>
<comment type="caution">
    <text evidence="11">The sequence shown here is derived from an EMBL/GenBank/DDBJ whole genome shotgun (WGS) entry which is preliminary data.</text>
</comment>
<dbReference type="Pfam" id="PF17900">
    <property type="entry name" value="Peptidase_M1_N"/>
    <property type="match status" value="1"/>
</dbReference>
<dbReference type="CDD" id="cd09603">
    <property type="entry name" value="M1_APN_like"/>
    <property type="match status" value="1"/>
</dbReference>
<evidence type="ECO:0000259" key="10">
    <source>
        <dbReference type="Pfam" id="PF17900"/>
    </source>
</evidence>
<feature type="domain" description="Peptidase M1 membrane alanine aminopeptidase" evidence="9">
    <location>
        <begin position="218"/>
        <end position="425"/>
    </location>
</feature>
<keyword evidence="7" id="KW-0482">Metalloprotease</keyword>
<dbReference type="Gene3D" id="1.25.10.10">
    <property type="entry name" value="Leucine-rich Repeat Variant"/>
    <property type="match status" value="1"/>
</dbReference>
<evidence type="ECO:0000313" key="11">
    <source>
        <dbReference type="EMBL" id="KAF7727730.1"/>
    </source>
</evidence>
<evidence type="ECO:0008006" key="13">
    <source>
        <dbReference type="Google" id="ProtNLM"/>
    </source>
</evidence>
<comment type="cofactor">
    <cofactor evidence="1">
        <name>Zn(2+)</name>
        <dbReference type="ChEBI" id="CHEBI:29105"/>
    </cofactor>
</comment>
<dbReference type="InterPro" id="IPR045357">
    <property type="entry name" value="Aminopeptidase_N-like_N"/>
</dbReference>
<dbReference type="SUPFAM" id="SSF63737">
    <property type="entry name" value="Leukotriene A4 hydrolase N-terminal domain"/>
    <property type="match status" value="1"/>
</dbReference>
<dbReference type="InterPro" id="IPR001930">
    <property type="entry name" value="Peptidase_M1"/>
</dbReference>
<proteinExistence type="inferred from homology"/>
<dbReference type="GO" id="GO:0005737">
    <property type="term" value="C:cytoplasm"/>
    <property type="evidence" value="ECO:0007669"/>
    <property type="project" value="TreeGrafter"/>
</dbReference>
<name>A0A8H7BMK9_9FUNG</name>
<dbReference type="EMBL" id="JABAYA010000050">
    <property type="protein sequence ID" value="KAF7727730.1"/>
    <property type="molecule type" value="Genomic_DNA"/>
</dbReference>
<dbReference type="SUPFAM" id="SSF55486">
    <property type="entry name" value="Metalloproteases ('zincins'), catalytic domain"/>
    <property type="match status" value="1"/>
</dbReference>
<dbReference type="PANTHER" id="PTHR11533">
    <property type="entry name" value="PROTEASE M1 ZINC METALLOPROTEASE"/>
    <property type="match status" value="1"/>
</dbReference>
<keyword evidence="6" id="KW-0862">Zinc</keyword>
<dbReference type="GO" id="GO:0005615">
    <property type="term" value="C:extracellular space"/>
    <property type="evidence" value="ECO:0007669"/>
    <property type="project" value="TreeGrafter"/>
</dbReference>
<dbReference type="Proteomes" id="UP000605846">
    <property type="component" value="Unassembled WGS sequence"/>
</dbReference>
<evidence type="ECO:0000256" key="5">
    <source>
        <dbReference type="ARBA" id="ARBA00022801"/>
    </source>
</evidence>
<dbReference type="Gene3D" id="2.60.40.1730">
    <property type="entry name" value="tricorn interacting facor f3 domain"/>
    <property type="match status" value="1"/>
</dbReference>
<organism evidence="11 12">
    <name type="scientific">Apophysomyces ossiformis</name>
    <dbReference type="NCBI Taxonomy" id="679940"/>
    <lineage>
        <taxon>Eukaryota</taxon>
        <taxon>Fungi</taxon>
        <taxon>Fungi incertae sedis</taxon>
        <taxon>Mucoromycota</taxon>
        <taxon>Mucoromycotina</taxon>
        <taxon>Mucoromycetes</taxon>
        <taxon>Mucorales</taxon>
        <taxon>Mucorineae</taxon>
        <taxon>Mucoraceae</taxon>
        <taxon>Apophysomyces</taxon>
    </lineage>
</organism>
<dbReference type="PRINTS" id="PR00756">
    <property type="entry name" value="ALADIPTASE"/>
</dbReference>
<evidence type="ECO:0000313" key="12">
    <source>
        <dbReference type="Proteomes" id="UP000605846"/>
    </source>
</evidence>
<comment type="similarity">
    <text evidence="2">Belongs to the peptidase M1 family.</text>
</comment>
<protein>
    <recommendedName>
        <fullName evidence="13">Aminopeptidase</fullName>
    </recommendedName>
</protein>
<dbReference type="PANTHER" id="PTHR11533:SF299">
    <property type="entry name" value="AMINOPEPTIDASE"/>
    <property type="match status" value="1"/>
</dbReference>
<dbReference type="AlphaFoldDB" id="A0A8H7BMK9"/>
<dbReference type="SUPFAM" id="SSF48371">
    <property type="entry name" value="ARM repeat"/>
    <property type="match status" value="1"/>
</dbReference>
<dbReference type="Pfam" id="PF01433">
    <property type="entry name" value="Peptidase_M1"/>
    <property type="match status" value="1"/>
</dbReference>
<keyword evidence="5" id="KW-0378">Hydrolase</keyword>
<evidence type="ECO:0000256" key="7">
    <source>
        <dbReference type="ARBA" id="ARBA00023049"/>
    </source>
</evidence>
<evidence type="ECO:0000256" key="4">
    <source>
        <dbReference type="ARBA" id="ARBA00022723"/>
    </source>
</evidence>
<evidence type="ECO:0000259" key="9">
    <source>
        <dbReference type="Pfam" id="PF01433"/>
    </source>
</evidence>
<keyword evidence="4" id="KW-0479">Metal-binding</keyword>
<dbReference type="InterPro" id="IPR014782">
    <property type="entry name" value="Peptidase_M1_dom"/>
</dbReference>
<dbReference type="InterPro" id="IPR050344">
    <property type="entry name" value="Peptidase_M1_aminopeptidases"/>
</dbReference>
<dbReference type="GO" id="GO:0042277">
    <property type="term" value="F:peptide binding"/>
    <property type="evidence" value="ECO:0007669"/>
    <property type="project" value="TreeGrafter"/>
</dbReference>
<dbReference type="Gene3D" id="1.10.390.10">
    <property type="entry name" value="Neutral Protease Domain 2"/>
    <property type="match status" value="1"/>
</dbReference>
<evidence type="ECO:0000256" key="3">
    <source>
        <dbReference type="ARBA" id="ARBA00022670"/>
    </source>
</evidence>
<keyword evidence="12" id="KW-1185">Reference proteome</keyword>
<dbReference type="GO" id="GO:0006508">
    <property type="term" value="P:proteolysis"/>
    <property type="evidence" value="ECO:0007669"/>
    <property type="project" value="UniProtKB-KW"/>
</dbReference>
<dbReference type="OrthoDB" id="79562at2759"/>
<accession>A0A8H7BMK9</accession>
<dbReference type="GO" id="GO:0016020">
    <property type="term" value="C:membrane"/>
    <property type="evidence" value="ECO:0007669"/>
    <property type="project" value="TreeGrafter"/>
</dbReference>
<keyword evidence="3" id="KW-0645">Protease</keyword>
<dbReference type="InterPro" id="IPR027268">
    <property type="entry name" value="Peptidase_M4/M1_CTD_sf"/>
</dbReference>
<gene>
    <name evidence="11" type="ORF">EC973_007189</name>
</gene>
<dbReference type="GO" id="GO:0070006">
    <property type="term" value="F:metalloaminopeptidase activity"/>
    <property type="evidence" value="ECO:0007669"/>
    <property type="project" value="TreeGrafter"/>
</dbReference>
<dbReference type="InterPro" id="IPR042097">
    <property type="entry name" value="Aminopeptidase_N-like_N_sf"/>
</dbReference>